<accession>A0AAD3E5S2</accession>
<name>A0AAD3E5S2_9CHLO</name>
<keyword evidence="4" id="KW-1185">Reference proteome</keyword>
<dbReference type="AlphaFoldDB" id="A0AAD3E5S2"/>
<protein>
    <submittedName>
        <fullName evidence="3">Uncharacterized protein</fullName>
    </submittedName>
</protein>
<dbReference type="GO" id="GO:0016020">
    <property type="term" value="C:membrane"/>
    <property type="evidence" value="ECO:0007669"/>
    <property type="project" value="InterPro"/>
</dbReference>
<proteinExistence type="predicted"/>
<reference evidence="3 4" key="1">
    <citation type="journal article" date="2021" name="Sci. Rep.">
        <title>Genome sequencing of the multicellular alga Astrephomene provides insights into convergent evolution of germ-soma differentiation.</title>
        <authorList>
            <person name="Yamashita S."/>
            <person name="Yamamoto K."/>
            <person name="Matsuzaki R."/>
            <person name="Suzuki S."/>
            <person name="Yamaguchi H."/>
            <person name="Hirooka S."/>
            <person name="Minakuchi Y."/>
            <person name="Miyagishima S."/>
            <person name="Kawachi M."/>
            <person name="Toyoda A."/>
            <person name="Nozaki H."/>
        </authorList>
    </citation>
    <scope>NUCLEOTIDE SEQUENCE [LARGE SCALE GENOMIC DNA]</scope>
    <source>
        <strain evidence="3 4">NIES-4017</strain>
    </source>
</reference>
<organism evidence="3 4">
    <name type="scientific">Astrephomene gubernaculifera</name>
    <dbReference type="NCBI Taxonomy" id="47775"/>
    <lineage>
        <taxon>Eukaryota</taxon>
        <taxon>Viridiplantae</taxon>
        <taxon>Chlorophyta</taxon>
        <taxon>core chlorophytes</taxon>
        <taxon>Chlorophyceae</taxon>
        <taxon>CS clade</taxon>
        <taxon>Chlamydomonadales</taxon>
        <taxon>Astrephomenaceae</taxon>
        <taxon>Astrephomene</taxon>
    </lineage>
</organism>
<evidence type="ECO:0000256" key="1">
    <source>
        <dbReference type="ARBA" id="ARBA00023157"/>
    </source>
</evidence>
<evidence type="ECO:0000256" key="2">
    <source>
        <dbReference type="SAM" id="MobiDB-lite"/>
    </source>
</evidence>
<evidence type="ECO:0000313" key="3">
    <source>
        <dbReference type="EMBL" id="GFR52974.1"/>
    </source>
</evidence>
<dbReference type="Proteomes" id="UP001054857">
    <property type="component" value="Unassembled WGS sequence"/>
</dbReference>
<dbReference type="PRINTS" id="PR01217">
    <property type="entry name" value="PRICHEXTENSN"/>
</dbReference>
<sequence>AATASIAAAAACRQVGFQTGSVVATSATTETAITTTTATIYPAVSRTQSVKILNGVNCPAGATVLRNCTAAYVVNAAGKCKKMAAVLCKNDSPPPPPLHPSPPPPSPPSPSPSPPPVQRSPPPQPPSPK</sequence>
<feature type="non-terminal residue" evidence="3">
    <location>
        <position position="129"/>
    </location>
</feature>
<feature type="non-terminal residue" evidence="3">
    <location>
        <position position="1"/>
    </location>
</feature>
<dbReference type="Gene3D" id="3.10.250.10">
    <property type="entry name" value="SRCR-like domain"/>
    <property type="match status" value="1"/>
</dbReference>
<keyword evidence="1" id="KW-1015">Disulfide bond</keyword>
<dbReference type="SUPFAM" id="SSF56487">
    <property type="entry name" value="SRCR-like"/>
    <property type="match status" value="1"/>
</dbReference>
<comment type="caution">
    <text evidence="3">The sequence shown here is derived from an EMBL/GenBank/DDBJ whole genome shotgun (WGS) entry which is preliminary data.</text>
</comment>
<feature type="region of interest" description="Disordered" evidence="2">
    <location>
        <begin position="89"/>
        <end position="129"/>
    </location>
</feature>
<dbReference type="EMBL" id="BMAR01000081">
    <property type="protein sequence ID" value="GFR52974.1"/>
    <property type="molecule type" value="Genomic_DNA"/>
</dbReference>
<evidence type="ECO:0000313" key="4">
    <source>
        <dbReference type="Proteomes" id="UP001054857"/>
    </source>
</evidence>
<gene>
    <name evidence="3" type="ORF">Agub_g15655</name>
</gene>
<dbReference type="InterPro" id="IPR036772">
    <property type="entry name" value="SRCR-like_dom_sf"/>
</dbReference>
<feature type="compositionally biased region" description="Pro residues" evidence="2">
    <location>
        <begin position="92"/>
        <end position="129"/>
    </location>
</feature>